<name>A0ABY5V0Y3_9BACT</name>
<dbReference type="EMBL" id="CP102294">
    <property type="protein sequence ID" value="UWN57880.1"/>
    <property type="molecule type" value="Genomic_DNA"/>
</dbReference>
<sequence>MKYDEKGNAVFFAVPFIMILVAFTCTKDEGPDCHKRITVKNASEIPLYVVHELFYNWTSVPTYPGRYVLLDISDTVTRKQYLVPPLTLDSDVVSTEGICYEQRIRESPGGACLKIFLSMPGWSIH</sequence>
<keyword evidence="1" id="KW-0472">Membrane</keyword>
<evidence type="ECO:0000313" key="2">
    <source>
        <dbReference type="EMBL" id="UWN57880.1"/>
    </source>
</evidence>
<organism evidence="2 3">
    <name type="scientific">Alistipes ihumii AP11</name>
    <dbReference type="NCBI Taxonomy" id="1211813"/>
    <lineage>
        <taxon>Bacteria</taxon>
        <taxon>Pseudomonadati</taxon>
        <taxon>Bacteroidota</taxon>
        <taxon>Bacteroidia</taxon>
        <taxon>Bacteroidales</taxon>
        <taxon>Rikenellaceae</taxon>
        <taxon>Alistipes</taxon>
    </lineage>
</organism>
<accession>A0ABY5V0Y3</accession>
<dbReference type="RefSeq" id="WP_147524896.1">
    <property type="nucleotide sequence ID" value="NZ_CAPH01000003.1"/>
</dbReference>
<protein>
    <submittedName>
        <fullName evidence="2">Uncharacterized protein</fullName>
    </submittedName>
</protein>
<reference evidence="2" key="1">
    <citation type="journal article" date="2022" name="Cell">
        <title>Design, construction, and in vivo augmentation of a complex gut microbiome.</title>
        <authorList>
            <person name="Cheng A.G."/>
            <person name="Ho P.Y."/>
            <person name="Aranda-Diaz A."/>
            <person name="Jain S."/>
            <person name="Yu F.B."/>
            <person name="Meng X."/>
            <person name="Wang M."/>
            <person name="Iakiviak M."/>
            <person name="Nagashima K."/>
            <person name="Zhao A."/>
            <person name="Murugkar P."/>
            <person name="Patil A."/>
            <person name="Atabakhsh K."/>
            <person name="Weakley A."/>
            <person name="Yan J."/>
            <person name="Brumbaugh A.R."/>
            <person name="Higginbottom S."/>
            <person name="Dimas A."/>
            <person name="Shiver A.L."/>
            <person name="Deutschbauer A."/>
            <person name="Neff N."/>
            <person name="Sonnenburg J.L."/>
            <person name="Huang K.C."/>
            <person name="Fischbach M.A."/>
        </authorList>
    </citation>
    <scope>NUCLEOTIDE SEQUENCE</scope>
    <source>
        <strain evidence="2">AP11</strain>
    </source>
</reference>
<keyword evidence="1" id="KW-1133">Transmembrane helix</keyword>
<proteinExistence type="predicted"/>
<dbReference type="GeneID" id="82890792"/>
<dbReference type="Proteomes" id="UP001059295">
    <property type="component" value="Chromosome"/>
</dbReference>
<keyword evidence="1" id="KW-0812">Transmembrane</keyword>
<evidence type="ECO:0000313" key="3">
    <source>
        <dbReference type="Proteomes" id="UP001059295"/>
    </source>
</evidence>
<gene>
    <name evidence="2" type="ORF">NQ491_03620</name>
</gene>
<feature type="transmembrane region" description="Helical" evidence="1">
    <location>
        <begin position="7"/>
        <end position="24"/>
    </location>
</feature>
<evidence type="ECO:0000256" key="1">
    <source>
        <dbReference type="SAM" id="Phobius"/>
    </source>
</evidence>
<keyword evidence="3" id="KW-1185">Reference proteome</keyword>